<feature type="compositionally biased region" description="Low complexity" evidence="2">
    <location>
        <begin position="321"/>
        <end position="335"/>
    </location>
</feature>
<sequence length="357" mass="37759">MRPFGYLRPAGVEEAVRAAAEAPGARFLGGGTNLVDLMKLGVETPRTLIDVSRLPLGGIEELPDGGLRIGATVRNSDLAAAAPVRERYPVLSQALLAGASGQLRNTATTGGNLLQRTRCLYFQDPTKPCNKRSPGTGCPARDGVHRDLAVLGHSAHCVATQPSDMAVALAALDAEVHLHGPDGERTVAVTDFHRLPGDRPEQDTVIRPGELLTAVRLPPAAPGARSRYRKVRDRASFAFALVSVAAVLEARDGVVERAALAFGGLAHRPWRARAAEEVLLGAPATEDTFARAADAELAAARCATTPSRSHSPATWPSACSPAWRTRPATADPTTARARRRLRPTVPDPPSPTQGREP</sequence>
<dbReference type="InterPro" id="IPR016167">
    <property type="entry name" value="FAD-bd_PCMH_sub1"/>
</dbReference>
<reference evidence="5" key="1">
    <citation type="journal article" date="2019" name="Int. J. Syst. Evol. Microbiol.">
        <title>The Global Catalogue of Microorganisms (GCM) 10K type strain sequencing project: providing services to taxonomists for standard genome sequencing and annotation.</title>
        <authorList>
            <consortium name="The Broad Institute Genomics Platform"/>
            <consortium name="The Broad Institute Genome Sequencing Center for Infectious Disease"/>
            <person name="Wu L."/>
            <person name="Ma J."/>
        </authorList>
    </citation>
    <scope>NUCLEOTIDE SEQUENCE [LARGE SCALE GENOMIC DNA]</scope>
    <source>
        <strain evidence="5">CGMCC 4.7323</strain>
    </source>
</reference>
<organism evidence="4 5">
    <name type="scientific">Streptomyces kronopolitis</name>
    <dbReference type="NCBI Taxonomy" id="1612435"/>
    <lineage>
        <taxon>Bacteria</taxon>
        <taxon>Bacillati</taxon>
        <taxon>Actinomycetota</taxon>
        <taxon>Actinomycetes</taxon>
        <taxon>Kitasatosporales</taxon>
        <taxon>Streptomycetaceae</taxon>
        <taxon>Streptomyces</taxon>
    </lineage>
</organism>
<dbReference type="Pfam" id="PF03450">
    <property type="entry name" value="CO_deh_flav_C"/>
    <property type="match status" value="1"/>
</dbReference>
<dbReference type="InterPro" id="IPR016169">
    <property type="entry name" value="FAD-bd_PCMH_sub2"/>
</dbReference>
<dbReference type="InterPro" id="IPR036683">
    <property type="entry name" value="CO_DH_flav_C_dom_sf"/>
</dbReference>
<dbReference type="SUPFAM" id="SSF56176">
    <property type="entry name" value="FAD-binding/transporter-associated domain-like"/>
    <property type="match status" value="1"/>
</dbReference>
<evidence type="ECO:0000256" key="1">
    <source>
        <dbReference type="ARBA" id="ARBA00023002"/>
    </source>
</evidence>
<accession>A0ABQ2J4V0</accession>
<dbReference type="PANTHER" id="PTHR42659:SF1">
    <property type="entry name" value="OXIDOREDUCTASE"/>
    <property type="match status" value="1"/>
</dbReference>
<dbReference type="Pfam" id="PF00941">
    <property type="entry name" value="FAD_binding_5"/>
    <property type="match status" value="1"/>
</dbReference>
<name>A0ABQ2J4V0_9ACTN</name>
<dbReference type="PANTHER" id="PTHR42659">
    <property type="entry name" value="XANTHINE DEHYDROGENASE SUBUNIT C-RELATED"/>
    <property type="match status" value="1"/>
</dbReference>
<dbReference type="Gene3D" id="3.30.390.50">
    <property type="entry name" value="CO dehydrogenase flavoprotein, C-terminal domain"/>
    <property type="match status" value="1"/>
</dbReference>
<evidence type="ECO:0000259" key="3">
    <source>
        <dbReference type="PROSITE" id="PS51387"/>
    </source>
</evidence>
<feature type="region of interest" description="Disordered" evidence="2">
    <location>
        <begin position="304"/>
        <end position="357"/>
    </location>
</feature>
<proteinExistence type="predicted"/>
<keyword evidence="5" id="KW-1185">Reference proteome</keyword>
<feature type="domain" description="FAD-binding PCMH-type" evidence="3">
    <location>
        <begin position="1"/>
        <end position="222"/>
    </location>
</feature>
<evidence type="ECO:0000313" key="4">
    <source>
        <dbReference type="EMBL" id="GGN37614.1"/>
    </source>
</evidence>
<protein>
    <submittedName>
        <fullName evidence="4">FAD-binding molybdopterin dehydrogenase</fullName>
    </submittedName>
</protein>
<keyword evidence="1" id="KW-0560">Oxidoreductase</keyword>
<dbReference type="InterPro" id="IPR005107">
    <property type="entry name" value="CO_DH_flav_C"/>
</dbReference>
<gene>
    <name evidence="4" type="ORF">GCM10012285_12540</name>
</gene>
<dbReference type="Gene3D" id="3.30.43.10">
    <property type="entry name" value="Uridine Diphospho-n-acetylenolpyruvylglucosamine Reductase, domain 2"/>
    <property type="match status" value="1"/>
</dbReference>
<dbReference type="InterPro" id="IPR036318">
    <property type="entry name" value="FAD-bd_PCMH-like_sf"/>
</dbReference>
<comment type="caution">
    <text evidence="4">The sequence shown here is derived from an EMBL/GenBank/DDBJ whole genome shotgun (WGS) entry which is preliminary data.</text>
</comment>
<dbReference type="InterPro" id="IPR051312">
    <property type="entry name" value="Diverse_Substr_Oxidored"/>
</dbReference>
<dbReference type="EMBL" id="BMND01000003">
    <property type="protein sequence ID" value="GGN37614.1"/>
    <property type="molecule type" value="Genomic_DNA"/>
</dbReference>
<evidence type="ECO:0000313" key="5">
    <source>
        <dbReference type="Proteomes" id="UP000600080"/>
    </source>
</evidence>
<dbReference type="PROSITE" id="PS51387">
    <property type="entry name" value="FAD_PCMH"/>
    <property type="match status" value="1"/>
</dbReference>
<dbReference type="SUPFAM" id="SSF55447">
    <property type="entry name" value="CO dehydrogenase flavoprotein C-terminal domain-like"/>
    <property type="match status" value="1"/>
</dbReference>
<dbReference type="Proteomes" id="UP000600080">
    <property type="component" value="Unassembled WGS sequence"/>
</dbReference>
<dbReference type="InterPro" id="IPR016166">
    <property type="entry name" value="FAD-bd_PCMH"/>
</dbReference>
<dbReference type="InterPro" id="IPR002346">
    <property type="entry name" value="Mopterin_DH_FAD-bd"/>
</dbReference>
<feature type="compositionally biased region" description="Polar residues" evidence="2">
    <location>
        <begin position="304"/>
        <end position="314"/>
    </location>
</feature>
<evidence type="ECO:0000256" key="2">
    <source>
        <dbReference type="SAM" id="MobiDB-lite"/>
    </source>
</evidence>
<dbReference type="Gene3D" id="3.30.465.10">
    <property type="match status" value="2"/>
</dbReference>
<dbReference type="SMART" id="SM01092">
    <property type="entry name" value="CO_deh_flav_C"/>
    <property type="match status" value="1"/>
</dbReference>